<dbReference type="Proteomes" id="UP000307173">
    <property type="component" value="Unassembled WGS sequence"/>
</dbReference>
<feature type="transmembrane region" description="Helical" evidence="1">
    <location>
        <begin position="317"/>
        <end position="335"/>
    </location>
</feature>
<keyword evidence="4" id="KW-1185">Reference proteome</keyword>
<evidence type="ECO:0000256" key="1">
    <source>
        <dbReference type="SAM" id="Phobius"/>
    </source>
</evidence>
<dbReference type="EMBL" id="SELW01000612">
    <property type="protein sequence ID" value="TID18164.1"/>
    <property type="molecule type" value="Genomic_DNA"/>
</dbReference>
<protein>
    <recommendedName>
        <fullName evidence="5">Intimal thickness related receptor IRP domain-containing protein</fullName>
    </recommendedName>
</protein>
<proteinExistence type="predicted"/>
<name>A0A4T0WYZ5_9ASCO</name>
<reference evidence="3 4" key="1">
    <citation type="journal article" date="2019" name="Front. Genet.">
        <title>Whole-Genome Sequencing of the Opportunistic Yeast Pathogen Candida inconspicua Uncovers Its Hybrid Origin.</title>
        <authorList>
            <person name="Mixao V."/>
            <person name="Hansen A.P."/>
            <person name="Saus E."/>
            <person name="Boekhout T."/>
            <person name="Lass-Florl C."/>
            <person name="Gabaldon T."/>
        </authorList>
    </citation>
    <scope>NUCLEOTIDE SEQUENCE [LARGE SCALE GENOMIC DNA]</scope>
    <source>
        <strain evidence="3 4">CBS 180</strain>
    </source>
</reference>
<organism evidence="3 4">
    <name type="scientific">Pichia inconspicua</name>
    <dbReference type="NCBI Taxonomy" id="52247"/>
    <lineage>
        <taxon>Eukaryota</taxon>
        <taxon>Fungi</taxon>
        <taxon>Dikarya</taxon>
        <taxon>Ascomycota</taxon>
        <taxon>Saccharomycotina</taxon>
        <taxon>Pichiomycetes</taxon>
        <taxon>Pichiales</taxon>
        <taxon>Pichiaceae</taxon>
        <taxon>Pichia</taxon>
    </lineage>
</organism>
<feature type="transmembrane region" description="Helical" evidence="1">
    <location>
        <begin position="191"/>
        <end position="216"/>
    </location>
</feature>
<comment type="caution">
    <text evidence="3">The sequence shown here is derived from an EMBL/GenBank/DDBJ whole genome shotgun (WGS) entry which is preliminary data.</text>
</comment>
<dbReference type="STRING" id="52247.A0A4T0WYZ5"/>
<dbReference type="OrthoDB" id="3996329at2759"/>
<gene>
    <name evidence="3" type="ORF">CANINC_003905</name>
</gene>
<evidence type="ECO:0000313" key="3">
    <source>
        <dbReference type="EMBL" id="TID18164.1"/>
    </source>
</evidence>
<keyword evidence="1" id="KW-0812">Transmembrane</keyword>
<feature type="signal peptide" evidence="2">
    <location>
        <begin position="1"/>
        <end position="21"/>
    </location>
</feature>
<feature type="transmembrane region" description="Helical" evidence="1">
    <location>
        <begin position="414"/>
        <end position="437"/>
    </location>
</feature>
<feature type="transmembrane region" description="Helical" evidence="1">
    <location>
        <begin position="282"/>
        <end position="305"/>
    </location>
</feature>
<feature type="transmembrane region" description="Helical" evidence="1">
    <location>
        <begin position="242"/>
        <end position="262"/>
    </location>
</feature>
<accession>A0A4T0WYZ5</accession>
<feature type="transmembrane region" description="Helical" evidence="1">
    <location>
        <begin position="386"/>
        <end position="408"/>
    </location>
</feature>
<evidence type="ECO:0000313" key="4">
    <source>
        <dbReference type="Proteomes" id="UP000307173"/>
    </source>
</evidence>
<dbReference type="AlphaFoldDB" id="A0A4T0WYZ5"/>
<evidence type="ECO:0008006" key="5">
    <source>
        <dbReference type="Google" id="ProtNLM"/>
    </source>
</evidence>
<keyword evidence="2" id="KW-0732">Signal</keyword>
<keyword evidence="1" id="KW-1133">Transmembrane helix</keyword>
<evidence type="ECO:0000256" key="2">
    <source>
        <dbReference type="SAM" id="SignalP"/>
    </source>
</evidence>
<keyword evidence="1" id="KW-0472">Membrane</keyword>
<sequence>MLPLLLSLAYVYLFLAAPALALVDYYNLENNKVLQTCAYLSTADGLVQNWFKRNDAEIIIHFPKIEGLESKVDVYTLIMGGPDMKNVQIGLNPYFKICDEITLNQGYCNHEPDDLHLKKMNLGEMIDSGSFSNPIESFMFSTDSDDHIYKIEKSGVYCTMLLTSNIPENLEKFMVEIDWKQSYGNLLISDFIRLFTSIGFAFFYSLAAILLSFLIYRRLQSEKTSISLDPFRYKKFTLQYKFILFYWSYAIVFFAISLNYIVLNKYGYNTSSPILPISNLLYLTSSTLVTVWMVYHFLIFSAGAWFNGFKNSSSKLYISRLISALLMLQMLIYDVESSSIYSLIGDGKRDLLSTGIYIEYIVIYFICIIWSILTSFSIQDKKLKKIFFLTIGLLSILFGMVIFGAYIFSATARATSIAYTIEYIFALIITALWYNVVIENNQMVLLK</sequence>
<feature type="transmembrane region" description="Helical" evidence="1">
    <location>
        <begin position="355"/>
        <end position="374"/>
    </location>
</feature>
<feature type="chain" id="PRO_5020831590" description="Intimal thickness related receptor IRP domain-containing protein" evidence="2">
    <location>
        <begin position="22"/>
        <end position="447"/>
    </location>
</feature>